<proteinExistence type="inferred from homology"/>
<dbReference type="InterPro" id="IPR001624">
    <property type="entry name" value="FliE"/>
</dbReference>
<dbReference type="OrthoDB" id="8481852at2"/>
<accession>A0A2U1V2Y0</accession>
<keyword evidence="5" id="KW-0282">Flagellum</keyword>
<name>A0A2U1V2Y0_9PROT</name>
<dbReference type="GO" id="GO:0005198">
    <property type="term" value="F:structural molecule activity"/>
    <property type="evidence" value="ECO:0007669"/>
    <property type="project" value="InterPro"/>
</dbReference>
<dbReference type="GO" id="GO:0003774">
    <property type="term" value="F:cytoskeletal motor activity"/>
    <property type="evidence" value="ECO:0007669"/>
    <property type="project" value="InterPro"/>
</dbReference>
<organism evidence="5 6">
    <name type="scientific">Teichococcus aestuarii</name>
    <dbReference type="NCBI Taxonomy" id="568898"/>
    <lineage>
        <taxon>Bacteria</taxon>
        <taxon>Pseudomonadati</taxon>
        <taxon>Pseudomonadota</taxon>
        <taxon>Alphaproteobacteria</taxon>
        <taxon>Acetobacterales</taxon>
        <taxon>Roseomonadaceae</taxon>
        <taxon>Roseomonas</taxon>
    </lineage>
</organism>
<dbReference type="GO" id="GO:0071973">
    <property type="term" value="P:bacterial-type flagellum-dependent cell motility"/>
    <property type="evidence" value="ECO:0007669"/>
    <property type="project" value="InterPro"/>
</dbReference>
<dbReference type="Proteomes" id="UP000245048">
    <property type="component" value="Unassembled WGS sequence"/>
</dbReference>
<gene>
    <name evidence="4" type="primary">fliE</name>
    <name evidence="5" type="ORF">CR165_13375</name>
</gene>
<comment type="subcellular location">
    <subcellularLocation>
        <location evidence="1 4">Bacterial flagellum basal body</location>
    </subcellularLocation>
</comment>
<evidence type="ECO:0000256" key="4">
    <source>
        <dbReference type="HAMAP-Rule" id="MF_00724"/>
    </source>
</evidence>
<keyword evidence="6" id="KW-1185">Reference proteome</keyword>
<dbReference type="PANTHER" id="PTHR34653:SF1">
    <property type="entry name" value="FLAGELLAR HOOK-BASAL BODY COMPLEX PROTEIN FLIE"/>
    <property type="match status" value="1"/>
</dbReference>
<dbReference type="EMBL" id="PDOA01000008">
    <property type="protein sequence ID" value="PWC28279.1"/>
    <property type="molecule type" value="Genomic_DNA"/>
</dbReference>
<reference evidence="6" key="1">
    <citation type="submission" date="2017-10" db="EMBL/GenBank/DDBJ databases">
        <authorList>
            <person name="Toshchakov S.V."/>
            <person name="Goeva M.A."/>
        </authorList>
    </citation>
    <scope>NUCLEOTIDE SEQUENCE [LARGE SCALE GENOMIC DNA]</scope>
    <source>
        <strain evidence="6">JR1/69-1-13</strain>
    </source>
</reference>
<dbReference type="HAMAP" id="MF_00724">
    <property type="entry name" value="FliE"/>
    <property type="match status" value="1"/>
</dbReference>
<evidence type="ECO:0000256" key="3">
    <source>
        <dbReference type="ARBA" id="ARBA00023143"/>
    </source>
</evidence>
<dbReference type="Pfam" id="PF02049">
    <property type="entry name" value="FliE"/>
    <property type="match status" value="1"/>
</dbReference>
<dbReference type="RefSeq" id="WP_109517507.1">
    <property type="nucleotide sequence ID" value="NZ_PDOA01000008.1"/>
</dbReference>
<dbReference type="GO" id="GO:0009425">
    <property type="term" value="C:bacterial-type flagellum basal body"/>
    <property type="evidence" value="ECO:0007669"/>
    <property type="project" value="UniProtKB-SubCell"/>
</dbReference>
<comment type="caution">
    <text evidence="5">The sequence shown here is derived from an EMBL/GenBank/DDBJ whole genome shotgun (WGS) entry which is preliminary data.</text>
</comment>
<keyword evidence="5" id="KW-0969">Cilium</keyword>
<dbReference type="PRINTS" id="PR01006">
    <property type="entry name" value="FLGHOOKFLIE"/>
</dbReference>
<evidence type="ECO:0000256" key="1">
    <source>
        <dbReference type="ARBA" id="ARBA00004117"/>
    </source>
</evidence>
<sequence>MSAPLSGLAAYRAMGAQGAAAVLPQASASSAAQGGFGAMLERAMEGAVQATRTADATSVQALTGQAGVTDVVLAVSRAELALQTTVALRDRVVSAYQEIMRMPI</sequence>
<keyword evidence="5" id="KW-0966">Cell projection</keyword>
<evidence type="ECO:0000256" key="2">
    <source>
        <dbReference type="ARBA" id="ARBA00009272"/>
    </source>
</evidence>
<dbReference type="AlphaFoldDB" id="A0A2U1V2Y0"/>
<evidence type="ECO:0000313" key="5">
    <source>
        <dbReference type="EMBL" id="PWC28279.1"/>
    </source>
</evidence>
<dbReference type="PANTHER" id="PTHR34653">
    <property type="match status" value="1"/>
</dbReference>
<protein>
    <recommendedName>
        <fullName evidence="4">Flagellar hook-basal body complex protein FliE</fullName>
    </recommendedName>
</protein>
<comment type="similarity">
    <text evidence="2 4">Belongs to the FliE family.</text>
</comment>
<keyword evidence="3 4" id="KW-0975">Bacterial flagellum</keyword>
<evidence type="ECO:0000313" key="6">
    <source>
        <dbReference type="Proteomes" id="UP000245048"/>
    </source>
</evidence>